<dbReference type="EMBL" id="CP098827">
    <property type="protein sequence ID" value="XBO69193.1"/>
    <property type="molecule type" value="Genomic_DNA"/>
</dbReference>
<proteinExistence type="predicted"/>
<name>A0AAU7KE05_9GAMM</name>
<sequence>MTGFLDSEYDDFSPEIKALSASDIQEFLEHIEGPKSCLYCGAKKLAIVTAVQPRQDQRGIEITWEKPALTRRHVHEIPPSGFFLQIPAFHLCCSNCGYNMSFSVGPLLEWMRDREEGVSAD</sequence>
<organism evidence="1">
    <name type="scientific">Halomonas sp. RT37</name>
    <dbReference type="NCBI Taxonomy" id="2950872"/>
    <lineage>
        <taxon>Bacteria</taxon>
        <taxon>Pseudomonadati</taxon>
        <taxon>Pseudomonadota</taxon>
        <taxon>Gammaproteobacteria</taxon>
        <taxon>Oceanospirillales</taxon>
        <taxon>Halomonadaceae</taxon>
        <taxon>Halomonas</taxon>
    </lineage>
</organism>
<dbReference type="AlphaFoldDB" id="A0AAU7KE05"/>
<dbReference type="RefSeq" id="WP_306168807.1">
    <property type="nucleotide sequence ID" value="NZ_CP098827.1"/>
</dbReference>
<evidence type="ECO:0000313" key="1">
    <source>
        <dbReference type="EMBL" id="XBO69193.1"/>
    </source>
</evidence>
<reference evidence="1" key="1">
    <citation type="submission" date="2022-06" db="EMBL/GenBank/DDBJ databases">
        <title>A novel DMS-producing enzyme.</title>
        <authorList>
            <person name="Zhang Y."/>
        </authorList>
    </citation>
    <scope>NUCLEOTIDE SEQUENCE</scope>
    <source>
        <strain evidence="1">RT37</strain>
    </source>
</reference>
<gene>
    <name evidence="1" type="ORF">NFG58_11145</name>
</gene>
<accession>A0AAU7KE05</accession>
<protein>
    <submittedName>
        <fullName evidence="1">Uncharacterized protein</fullName>
    </submittedName>
</protein>